<proteinExistence type="predicted"/>
<dbReference type="EMBL" id="FMJD01000002">
    <property type="protein sequence ID" value="SCM72640.1"/>
    <property type="molecule type" value="Genomic_DNA"/>
</dbReference>
<dbReference type="AlphaFoldDB" id="A0A212L530"/>
<organism evidence="1">
    <name type="scientific">uncultured Pleomorphomonas sp</name>
    <dbReference type="NCBI Taxonomy" id="442121"/>
    <lineage>
        <taxon>Bacteria</taxon>
        <taxon>Pseudomonadati</taxon>
        <taxon>Pseudomonadota</taxon>
        <taxon>Alphaproteobacteria</taxon>
        <taxon>Hyphomicrobiales</taxon>
        <taxon>Pleomorphomonadaceae</taxon>
        <taxon>Pleomorphomonas</taxon>
        <taxon>environmental samples</taxon>
    </lineage>
</organism>
<name>A0A212L530_9HYPH</name>
<reference evidence="1" key="1">
    <citation type="submission" date="2016-08" db="EMBL/GenBank/DDBJ databases">
        <authorList>
            <person name="Seilhamer J.J."/>
        </authorList>
    </citation>
    <scope>NUCLEOTIDE SEQUENCE</scope>
    <source>
        <strain evidence="1">86</strain>
    </source>
</reference>
<gene>
    <name evidence="1" type="ORF">KL86PLE_100651</name>
</gene>
<accession>A0A212L530</accession>
<protein>
    <submittedName>
        <fullName evidence="1">Uncharacterized protein</fullName>
    </submittedName>
</protein>
<sequence length="151" mass="15947">MARLFFVVVLLERRAPGYIRAAAPVFCLRIGFGRKVDPLFGPMLWLLFPALVEFRIVNSIRLLISLKKPVVNRAGCLVASVIGPPDRKNDNGPEAASGDGLESTGECLFDEWLRSVGLPAGPDNLGAAPTGSSPVAQGGGPVAVLQGQLVL</sequence>
<evidence type="ECO:0000313" key="1">
    <source>
        <dbReference type="EMBL" id="SCM72640.1"/>
    </source>
</evidence>